<evidence type="ECO:0000256" key="2">
    <source>
        <dbReference type="ARBA" id="ARBA00022741"/>
    </source>
</evidence>
<dbReference type="Gene3D" id="3.40.50.300">
    <property type="entry name" value="P-loop containing nucleotide triphosphate hydrolases"/>
    <property type="match status" value="1"/>
</dbReference>
<evidence type="ECO:0000256" key="1">
    <source>
        <dbReference type="ARBA" id="ARBA00006611"/>
    </source>
</evidence>
<proteinExistence type="inferred from homology"/>
<dbReference type="SUPFAM" id="SSF52540">
    <property type="entry name" value="P-loop containing nucleoside triphosphate hydrolases"/>
    <property type="match status" value="1"/>
</dbReference>
<dbReference type="SMART" id="SM00382">
    <property type="entry name" value="AAA"/>
    <property type="match status" value="1"/>
</dbReference>
<keyword evidence="3" id="KW-0067">ATP-binding</keyword>
<dbReference type="AlphaFoldDB" id="A0A7G9WBP3"/>
<dbReference type="InterPro" id="IPR037257">
    <property type="entry name" value="T2SS_E_N_sf"/>
</dbReference>
<dbReference type="FunFam" id="3.30.300.160:FF:000002">
    <property type="entry name" value="Type II secretion system protein E"/>
    <property type="match status" value="1"/>
</dbReference>
<dbReference type="PANTHER" id="PTHR30258">
    <property type="entry name" value="TYPE II SECRETION SYSTEM PROTEIN GSPE-RELATED"/>
    <property type="match status" value="1"/>
</dbReference>
<dbReference type="RefSeq" id="WP_213166500.1">
    <property type="nucleotide sequence ID" value="NZ_CP058559.1"/>
</dbReference>
<dbReference type="SUPFAM" id="SSF160246">
    <property type="entry name" value="EspE N-terminal domain-like"/>
    <property type="match status" value="1"/>
</dbReference>
<protein>
    <submittedName>
        <fullName evidence="5">Flp pilus assembly complex ATPase component TadA</fullName>
    </submittedName>
</protein>
<dbReference type="Gene3D" id="3.30.300.160">
    <property type="entry name" value="Type II secretion system, protein E, N-terminal domain"/>
    <property type="match status" value="1"/>
</dbReference>
<feature type="domain" description="Bacterial type II secretion system protein E" evidence="4">
    <location>
        <begin position="380"/>
        <end position="394"/>
    </location>
</feature>
<dbReference type="FunFam" id="3.40.50.300:FF:000398">
    <property type="entry name" value="Type IV pilus assembly ATPase PilB"/>
    <property type="match status" value="1"/>
</dbReference>
<keyword evidence="2" id="KW-0547">Nucleotide-binding</keyword>
<dbReference type="PANTHER" id="PTHR30258:SF1">
    <property type="entry name" value="PROTEIN TRANSPORT PROTEIN HOFB HOMOLOG"/>
    <property type="match status" value="1"/>
</dbReference>
<dbReference type="Pfam" id="PF00437">
    <property type="entry name" value="T2SSE"/>
    <property type="match status" value="1"/>
</dbReference>
<gene>
    <name evidence="5" type="primary">tadA</name>
    <name evidence="5" type="ORF">HYG86_15685</name>
</gene>
<dbReference type="GO" id="GO:0005524">
    <property type="term" value="F:ATP binding"/>
    <property type="evidence" value="ECO:0007669"/>
    <property type="project" value="UniProtKB-KW"/>
</dbReference>
<dbReference type="InterPro" id="IPR027417">
    <property type="entry name" value="P-loop_NTPase"/>
</dbReference>
<dbReference type="PROSITE" id="PS00662">
    <property type="entry name" value="T2SP_E"/>
    <property type="match status" value="1"/>
</dbReference>
<evidence type="ECO:0000259" key="4">
    <source>
        <dbReference type="PROSITE" id="PS00662"/>
    </source>
</evidence>
<dbReference type="InterPro" id="IPR001482">
    <property type="entry name" value="T2SS/T4SS_dom"/>
</dbReference>
<accession>A0A7G9WBP3</accession>
<dbReference type="Proteomes" id="UP000516160">
    <property type="component" value="Chromosome"/>
</dbReference>
<dbReference type="FunFam" id="3.30.450.90:FF:000001">
    <property type="entry name" value="Type II secretion system ATPase GspE"/>
    <property type="match status" value="1"/>
</dbReference>
<reference evidence="5 6" key="1">
    <citation type="submission" date="2020-07" db="EMBL/GenBank/DDBJ databases">
        <title>Alkalicella. sp. LB2 genome.</title>
        <authorList>
            <person name="Postec A."/>
            <person name="Quemeneur M."/>
        </authorList>
    </citation>
    <scope>NUCLEOTIDE SEQUENCE [LARGE SCALE GENOMIC DNA]</scope>
    <source>
        <strain evidence="5 6">LB2</strain>
    </source>
</reference>
<evidence type="ECO:0000313" key="5">
    <source>
        <dbReference type="EMBL" id="QNO16105.1"/>
    </source>
</evidence>
<dbReference type="GO" id="GO:0016887">
    <property type="term" value="F:ATP hydrolysis activity"/>
    <property type="evidence" value="ECO:0007669"/>
    <property type="project" value="TreeGrafter"/>
</dbReference>
<keyword evidence="6" id="KW-1185">Reference proteome</keyword>
<sequence>MSNIKKRLGDLLVENHMLTEEQLMEALRYQKQNEMRLGDALVELELITYEALIEVLEFQLGIPHVNLYKFAIEEKVINLIDSNLAKRFSVIPLKLNGKSLTLAMMDPLDIVAIDEIARVTGFDVEPVIASPTEIQRVLDQHYGIKESVDKVIRNLESTKDIEKEILEIDQLKEMVDDAPIVRVVNSIIDQAIKEGASDIHIEPSADKLVIRFRVDGVLRDIMNSPKHTQGVIISRLKIMANMDIAERRLPQDNRFQTNVGGKEIDVRVSTLPTIYGEKMVMRILDTSSLILDINNLGMEKFNLNRFKEIISKPNGIFLVTGPTGCGKTTTLYSLLSYFNSRDKNIVTIEDPVEYRLVGINQVNVIPKIGLNFAEGLRSILRQDPDIVMVGEIRDKETAEIAIRAALTGHVVLSTLHTNDAPGALNRLIDMGLPPFLVASAINGVMAQRLVRRICATCGGSGCGKCNNTGYKGRAAIHEILVMDDDMRQGVMNKISNKELKQLALNKGLITLYNDGLAKVENKVTTKEEVLKVAYGEEF</sequence>
<dbReference type="EMBL" id="CP058559">
    <property type="protein sequence ID" value="QNO16105.1"/>
    <property type="molecule type" value="Genomic_DNA"/>
</dbReference>
<evidence type="ECO:0000256" key="3">
    <source>
        <dbReference type="ARBA" id="ARBA00022840"/>
    </source>
</evidence>
<organism evidence="5 6">
    <name type="scientific">Alkalicella caledoniensis</name>
    <dbReference type="NCBI Taxonomy" id="2731377"/>
    <lineage>
        <taxon>Bacteria</taxon>
        <taxon>Bacillati</taxon>
        <taxon>Bacillota</taxon>
        <taxon>Clostridia</taxon>
        <taxon>Eubacteriales</taxon>
        <taxon>Proteinivoracaceae</taxon>
        <taxon>Alkalicella</taxon>
    </lineage>
</organism>
<evidence type="ECO:0000313" key="6">
    <source>
        <dbReference type="Proteomes" id="UP000516160"/>
    </source>
</evidence>
<dbReference type="Gene3D" id="3.30.450.90">
    <property type="match status" value="1"/>
</dbReference>
<dbReference type="GO" id="GO:0005886">
    <property type="term" value="C:plasma membrane"/>
    <property type="evidence" value="ECO:0007669"/>
    <property type="project" value="TreeGrafter"/>
</dbReference>
<dbReference type="Pfam" id="PF05157">
    <property type="entry name" value="MshEN"/>
    <property type="match status" value="1"/>
</dbReference>
<name>A0A7G9WBP3_ALKCA</name>
<comment type="similarity">
    <text evidence="1">Belongs to the GSP E family.</text>
</comment>
<dbReference type="InterPro" id="IPR003593">
    <property type="entry name" value="AAA+_ATPase"/>
</dbReference>
<dbReference type="KEGG" id="acae:HYG86_15685"/>
<dbReference type="CDD" id="cd01129">
    <property type="entry name" value="PulE-GspE-like"/>
    <property type="match status" value="1"/>
</dbReference>
<dbReference type="InterPro" id="IPR007831">
    <property type="entry name" value="T2SS_GspE_N"/>
</dbReference>